<keyword evidence="1" id="KW-0732">Signal</keyword>
<dbReference type="RefSeq" id="WP_012820300.1">
    <property type="nucleotide sequence ID" value="NC_013410.1"/>
</dbReference>
<dbReference type="HOGENOM" id="CLU_120404_0_0_0"/>
<evidence type="ECO:0008006" key="6">
    <source>
        <dbReference type="Google" id="ProtNLM"/>
    </source>
</evidence>
<dbReference type="Proteomes" id="UP000001497">
    <property type="component" value="Chromosome"/>
</dbReference>
<dbReference type="KEGG" id="fsu:Fisuc_0458"/>
<sequence>MRFVCFTVLFLTVFTFAASPAKADSAELSETLVAAQDTIVDTIYVIQESGIPWNRENFDPERLVRHDTFDPALKVAYTYSVSFIGGSFGSFAQQSFMAHFAYEFTPNLHLYANVGLWMPLYSSIHFGNRIAREDVKQGNVGLLVPDIALEYKPNDKVSLKVMYINERDAFRAYGPHRYFYDGCPWSNPRYCW</sequence>
<dbReference type="EMBL" id="CP002158">
    <property type="protein sequence ID" value="ADL25008.1"/>
    <property type="molecule type" value="Genomic_DNA"/>
</dbReference>
<accession>C9RLC3</accession>
<evidence type="ECO:0000313" key="2">
    <source>
        <dbReference type="EMBL" id="ACX74070.1"/>
    </source>
</evidence>
<proteinExistence type="predicted"/>
<evidence type="ECO:0000313" key="3">
    <source>
        <dbReference type="EMBL" id="ADL25008.1"/>
    </source>
</evidence>
<dbReference type="Proteomes" id="UP000000517">
    <property type="component" value="Chromosome"/>
</dbReference>
<dbReference type="EMBL" id="CP001792">
    <property type="protein sequence ID" value="ACX74070.1"/>
    <property type="molecule type" value="Genomic_DNA"/>
</dbReference>
<gene>
    <name evidence="2" type="ordered locus">Fisuc_0458</name>
    <name evidence="3" type="ordered locus">FSU_0875</name>
</gene>
<reference evidence="3" key="3">
    <citation type="submission" date="2010-08" db="EMBL/GenBank/DDBJ databases">
        <authorList>
            <person name="Durkin A.S."/>
            <person name="Nelson K.E."/>
            <person name="Morrison M."/>
            <person name="Forsberg C.W."/>
            <person name="Wilson D.B."/>
            <person name="Russell J.B."/>
            <person name="Cann I.K.O."/>
            <person name="Mackie R.I."/>
            <person name="White B.A."/>
        </authorList>
    </citation>
    <scope>NUCLEOTIDE SEQUENCE</scope>
    <source>
        <strain evidence="3">S85</strain>
    </source>
</reference>
<dbReference type="KEGG" id="fsc:FSU_0875"/>
<keyword evidence="5" id="KW-1185">Reference proteome</keyword>
<dbReference type="STRING" id="59374.FSU_0875"/>
<reference evidence="4" key="2">
    <citation type="submission" date="2010-08" db="EMBL/GenBank/DDBJ databases">
        <title>Complete sequence of Fibrobacter succinogenes subsp. succinogenes S85.</title>
        <authorList>
            <person name="Durkin A.S."/>
            <person name="Nelson K.E."/>
            <person name="Morrison M."/>
            <person name="Forsberg C.W."/>
            <person name="Wilson D.B."/>
            <person name="Russell J.B."/>
            <person name="Cann I.K.O."/>
            <person name="Mackie R.I."/>
            <person name="White B.A."/>
        </authorList>
    </citation>
    <scope>NUCLEOTIDE SEQUENCE [LARGE SCALE GENOMIC DNA]</scope>
    <source>
        <strain evidence="4">ATCC 19169 / S85</strain>
    </source>
</reference>
<feature type="signal peptide" evidence="1">
    <location>
        <begin position="1"/>
        <end position="17"/>
    </location>
</feature>
<evidence type="ECO:0000313" key="5">
    <source>
        <dbReference type="Proteomes" id="UP000001497"/>
    </source>
</evidence>
<protein>
    <recommendedName>
        <fullName evidence="6">Lipoprotein</fullName>
    </recommendedName>
</protein>
<organism evidence="3 4">
    <name type="scientific">Fibrobacter succinogenes (strain ATCC 19169 / S85)</name>
    <dbReference type="NCBI Taxonomy" id="59374"/>
    <lineage>
        <taxon>Bacteria</taxon>
        <taxon>Pseudomonadati</taxon>
        <taxon>Fibrobacterota</taxon>
        <taxon>Fibrobacteria</taxon>
        <taxon>Fibrobacterales</taxon>
        <taxon>Fibrobacteraceae</taxon>
        <taxon>Fibrobacter</taxon>
    </lineage>
</organism>
<feature type="chain" id="PRO_5003000225" description="Lipoprotein" evidence="1">
    <location>
        <begin position="18"/>
        <end position="192"/>
    </location>
</feature>
<reference evidence="2 5" key="1">
    <citation type="submission" date="2009-10" db="EMBL/GenBank/DDBJ databases">
        <title>Complete sequence of Fibrobacter succinogenes subsp. succinogenes S85.</title>
        <authorList>
            <consortium name="US DOE Joint Genome Institute"/>
            <person name="Lucas S."/>
            <person name="Copeland A."/>
            <person name="Lapidus A."/>
            <person name="Glavina del Rio T."/>
            <person name="Tice H."/>
            <person name="Bruce D."/>
            <person name="Goodwin L."/>
            <person name="Pitluck S."/>
            <person name="Chertkov O."/>
            <person name="Detter J.C."/>
            <person name="Han C."/>
            <person name="Tapia R."/>
            <person name="Larimer F."/>
            <person name="Land M."/>
            <person name="Hauser L."/>
            <person name="Kyrpides N."/>
            <person name="Mikhailova N."/>
            <person name="Weimer P.J."/>
            <person name="Stevenson D.M."/>
            <person name="Boyum J."/>
            <person name="Brumm P.I."/>
            <person name="Mead D."/>
        </authorList>
    </citation>
    <scope>NUCLEOTIDE SEQUENCE [LARGE SCALE GENOMIC DNA]</scope>
    <source>
        <strain evidence="5">ATCC 19169 / S85</strain>
        <strain evidence="2">S85</strain>
    </source>
</reference>
<evidence type="ECO:0000256" key="1">
    <source>
        <dbReference type="SAM" id="SignalP"/>
    </source>
</evidence>
<name>C9RLC3_FIBSS</name>
<dbReference type="AlphaFoldDB" id="C9RLC3"/>
<evidence type="ECO:0000313" key="4">
    <source>
        <dbReference type="Proteomes" id="UP000000517"/>
    </source>
</evidence>
<dbReference type="OrthoDB" id="9806492at2"/>